<dbReference type="GO" id="GO:0016740">
    <property type="term" value="F:transferase activity"/>
    <property type="evidence" value="ECO:0007669"/>
    <property type="project" value="UniProtKB-KW"/>
</dbReference>
<proteinExistence type="predicted"/>
<feature type="domain" description="Glycosyltransferase 2-like" evidence="2">
    <location>
        <begin position="9"/>
        <end position="159"/>
    </location>
</feature>
<comment type="caution">
    <text evidence="3">The sequence shown here is derived from an EMBL/GenBank/DDBJ whole genome shotgun (WGS) entry which is preliminary data.</text>
</comment>
<dbReference type="Pfam" id="PF00535">
    <property type="entry name" value="Glycos_transf_2"/>
    <property type="match status" value="1"/>
</dbReference>
<keyword evidence="1" id="KW-0472">Membrane</keyword>
<sequence length="252" mass="29073">MATFQPKLSVITVVYNDARHIERTMRSVIGQTYTNIEYLVIDGASTDGTLDKIKQQGHKIAQLISEKDKGIYDAMNKGLAKATGDYVIFMNSGDEFYDNETVAHVFAAAPDADIYYGETEMITDQQVSLGQRRHKAPERFTWRGFKYGMSISHQAIYVRRSMAEPYDPKYQLSADIDWIIRATKKAKTIVRVPGYVAKYMVGGMSKTKHKQSLMERFDIMKRYYGLVPTIFNHFIIAFNLGWYWLKERRTND</sequence>
<dbReference type="InterPro" id="IPR001173">
    <property type="entry name" value="Glyco_trans_2-like"/>
</dbReference>
<reference evidence="3 4" key="1">
    <citation type="submission" date="2018-04" db="EMBL/GenBank/DDBJ databases">
        <title>Genomic Encyclopedia of Archaeal and Bacterial Type Strains, Phase II (KMG-II): from individual species to whole genera.</title>
        <authorList>
            <person name="Goeker M."/>
        </authorList>
    </citation>
    <scope>NUCLEOTIDE SEQUENCE [LARGE SCALE GENOMIC DNA]</scope>
    <source>
        <strain evidence="3 4">DSM 26809</strain>
    </source>
</reference>
<dbReference type="CDD" id="cd06433">
    <property type="entry name" value="GT_2_WfgS_like"/>
    <property type="match status" value="1"/>
</dbReference>
<dbReference type="InterPro" id="IPR050834">
    <property type="entry name" value="Glycosyltransf_2"/>
</dbReference>
<evidence type="ECO:0000256" key="1">
    <source>
        <dbReference type="SAM" id="Phobius"/>
    </source>
</evidence>
<dbReference type="PANTHER" id="PTHR43685">
    <property type="entry name" value="GLYCOSYLTRANSFERASE"/>
    <property type="match status" value="1"/>
</dbReference>
<dbReference type="InterPro" id="IPR029044">
    <property type="entry name" value="Nucleotide-diphossugar_trans"/>
</dbReference>
<evidence type="ECO:0000313" key="3">
    <source>
        <dbReference type="EMBL" id="PTQ93221.1"/>
    </source>
</evidence>
<feature type="transmembrane region" description="Helical" evidence="1">
    <location>
        <begin position="223"/>
        <end position="245"/>
    </location>
</feature>
<keyword evidence="4" id="KW-1185">Reference proteome</keyword>
<keyword evidence="1" id="KW-0812">Transmembrane</keyword>
<organism evidence="3 4">
    <name type="scientific">Mucilaginibacter yixingensis</name>
    <dbReference type="NCBI Taxonomy" id="1295612"/>
    <lineage>
        <taxon>Bacteria</taxon>
        <taxon>Pseudomonadati</taxon>
        <taxon>Bacteroidota</taxon>
        <taxon>Sphingobacteriia</taxon>
        <taxon>Sphingobacteriales</taxon>
        <taxon>Sphingobacteriaceae</taxon>
        <taxon>Mucilaginibacter</taxon>
    </lineage>
</organism>
<dbReference type="SUPFAM" id="SSF53448">
    <property type="entry name" value="Nucleotide-diphospho-sugar transferases"/>
    <property type="match status" value="1"/>
</dbReference>
<evidence type="ECO:0000259" key="2">
    <source>
        <dbReference type="Pfam" id="PF00535"/>
    </source>
</evidence>
<dbReference type="AlphaFoldDB" id="A0A2T5J5G9"/>
<keyword evidence="3" id="KW-0808">Transferase</keyword>
<name>A0A2T5J5G9_9SPHI</name>
<keyword evidence="1" id="KW-1133">Transmembrane helix</keyword>
<dbReference type="PANTHER" id="PTHR43685:SF2">
    <property type="entry name" value="GLYCOSYLTRANSFERASE 2-LIKE DOMAIN-CONTAINING PROTEIN"/>
    <property type="match status" value="1"/>
</dbReference>
<accession>A0A2T5J5G9</accession>
<gene>
    <name evidence="3" type="ORF">C8P68_10993</name>
</gene>
<dbReference type="OrthoDB" id="9788101at2"/>
<protein>
    <submittedName>
        <fullName evidence="3">Glycosyltransferase involved in cell wall biosynthesis</fullName>
    </submittedName>
</protein>
<dbReference type="EMBL" id="QAOQ01000009">
    <property type="protein sequence ID" value="PTQ93221.1"/>
    <property type="molecule type" value="Genomic_DNA"/>
</dbReference>
<dbReference type="RefSeq" id="WP_107831076.1">
    <property type="nucleotide sequence ID" value="NZ_CP160205.1"/>
</dbReference>
<dbReference type="Gene3D" id="3.90.550.10">
    <property type="entry name" value="Spore Coat Polysaccharide Biosynthesis Protein SpsA, Chain A"/>
    <property type="match status" value="1"/>
</dbReference>
<evidence type="ECO:0000313" key="4">
    <source>
        <dbReference type="Proteomes" id="UP000244168"/>
    </source>
</evidence>
<dbReference type="Proteomes" id="UP000244168">
    <property type="component" value="Unassembled WGS sequence"/>
</dbReference>